<dbReference type="EMBL" id="CP127526">
    <property type="protein sequence ID" value="XRI73840.1"/>
    <property type="molecule type" value="Genomic_DNA"/>
</dbReference>
<gene>
    <name evidence="1" type="ORF">HHS34_001230</name>
</gene>
<proteinExistence type="predicted"/>
<accession>A0ACD5HG67</accession>
<keyword evidence="2" id="KW-1185">Reference proteome</keyword>
<evidence type="ECO:0000313" key="2">
    <source>
        <dbReference type="Proteomes" id="UP001195965"/>
    </source>
</evidence>
<organism evidence="1 2">
    <name type="scientific">Acidithiobacillus montserratensis</name>
    <dbReference type="NCBI Taxonomy" id="2729135"/>
    <lineage>
        <taxon>Bacteria</taxon>
        <taxon>Pseudomonadati</taxon>
        <taxon>Pseudomonadota</taxon>
        <taxon>Acidithiobacillia</taxon>
        <taxon>Acidithiobacillales</taxon>
        <taxon>Acidithiobacillaceae</taxon>
        <taxon>Acidithiobacillus</taxon>
    </lineage>
</organism>
<name>A0ACD5HG67_9PROT</name>
<protein>
    <submittedName>
        <fullName evidence="1">Uncharacterized protein</fullName>
    </submittedName>
</protein>
<evidence type="ECO:0000313" key="1">
    <source>
        <dbReference type="EMBL" id="XRI73840.1"/>
    </source>
</evidence>
<dbReference type="Proteomes" id="UP001195965">
    <property type="component" value="Chromosome"/>
</dbReference>
<reference evidence="1 2" key="1">
    <citation type="journal article" date="2021" name="ISME J.">
        <title>Genomic evolution of the class Acidithiobacillia: deep-branching Proteobacteria living in extreme acidic conditions.</title>
        <authorList>
            <person name="Moya-Beltran A."/>
            <person name="Beard S."/>
            <person name="Rojas-Villalobos C."/>
            <person name="Issotta F."/>
            <person name="Gallardo Y."/>
            <person name="Ulloa R."/>
            <person name="Giaveno A."/>
            <person name="Degli Esposti M."/>
            <person name="Johnson D.B."/>
            <person name="Quatrini R."/>
        </authorList>
    </citation>
    <scope>NUCLEOTIDE SEQUENCE [LARGE SCALE GENOMIC DNA]</scope>
    <source>
        <strain evidence="1 2">GG1-14</strain>
    </source>
</reference>
<sequence>MKKNQIYASFALGSAFALSLTALPATAMAATAGTATLQPVAMMGSSAKKEGNCSQMMGSQMSGKGYQEGNCSKRMNKMAPKAPGNAKAKEAHCVSSAAIKAHDGKCGKQYMGKMHKPDMAS</sequence>